<organism evidence="1 2">
    <name type="scientific">Legionella bononiensis</name>
    <dbReference type="NCBI Taxonomy" id="2793102"/>
    <lineage>
        <taxon>Bacteria</taxon>
        <taxon>Pseudomonadati</taxon>
        <taxon>Pseudomonadota</taxon>
        <taxon>Gammaproteobacteria</taxon>
        <taxon>Legionellales</taxon>
        <taxon>Legionellaceae</taxon>
        <taxon>Legionella</taxon>
    </lineage>
</organism>
<comment type="caution">
    <text evidence="1">The sequence shown here is derived from an EMBL/GenBank/DDBJ whole genome shotgun (WGS) entry which is preliminary data.</text>
</comment>
<reference evidence="1 2" key="1">
    <citation type="submission" date="2020-12" db="EMBL/GenBank/DDBJ databases">
        <title>WGS of Legionella: environmental sample.</title>
        <authorList>
            <person name="Cristino S."/>
            <person name="Girolamini L."/>
            <person name="Salaris S."/>
            <person name="Pascale M.R."/>
            <person name="Mazzotta M."/>
            <person name="Orsini M."/>
            <person name="Grottola A."/>
        </authorList>
    </citation>
    <scope>NUCLEOTIDE SEQUENCE [LARGE SCALE GENOMIC DNA]</scope>
    <source>
        <strain evidence="1 2">30cs62</strain>
    </source>
</reference>
<accession>A0ABS1WDV8</accession>
<gene>
    <name evidence="1" type="ORF">I5282_13310</name>
</gene>
<dbReference type="RefSeq" id="WP_203109097.1">
    <property type="nucleotide sequence ID" value="NZ_JADOBG010000010.1"/>
</dbReference>
<evidence type="ECO:0000313" key="2">
    <source>
        <dbReference type="Proteomes" id="UP000809910"/>
    </source>
</evidence>
<proteinExistence type="predicted"/>
<name>A0ABS1WDV8_9GAMM</name>
<evidence type="ECO:0000313" key="1">
    <source>
        <dbReference type="EMBL" id="MBL7527543.1"/>
    </source>
</evidence>
<dbReference type="EMBL" id="JADWVN010000026">
    <property type="protein sequence ID" value="MBL7527543.1"/>
    <property type="molecule type" value="Genomic_DNA"/>
</dbReference>
<dbReference type="Proteomes" id="UP000809910">
    <property type="component" value="Unassembled WGS sequence"/>
</dbReference>
<sequence>MNLHTYPDYSLIEVLRQLGTVDISISPPSRHDCINQLSLLSSLKLRFIFILK</sequence>
<keyword evidence="2" id="KW-1185">Reference proteome</keyword>
<protein>
    <submittedName>
        <fullName evidence="1">Uncharacterized protein</fullName>
    </submittedName>
</protein>